<keyword evidence="1" id="KW-0732">Signal</keyword>
<sequence length="171" mass="19836">MRSKLLLGVMAGMLIYPFSALSAELDLTWENPESYTDLQEADEHRNRFRERTLNALESKFNQLAEWLPEDQVLVIKVTDVDLAGRVEPMRTGAGLQRVRVIRSLHQPRMSLEYQLQASDGSVLEEGTESLRGRGHMDHGRIIASQDREHVRFESEMIERWFRSTFADYLQD</sequence>
<dbReference type="Pfam" id="PF11454">
    <property type="entry name" value="DUF3016"/>
    <property type="match status" value="1"/>
</dbReference>
<dbReference type="Proteomes" id="UP000288293">
    <property type="component" value="Unassembled WGS sequence"/>
</dbReference>
<evidence type="ECO:0000313" key="3">
    <source>
        <dbReference type="Proteomes" id="UP000288293"/>
    </source>
</evidence>
<dbReference type="EMBL" id="PIPL01000003">
    <property type="protein sequence ID" value="RUO24105.1"/>
    <property type="molecule type" value="Genomic_DNA"/>
</dbReference>
<feature type="signal peptide" evidence="1">
    <location>
        <begin position="1"/>
        <end position="22"/>
    </location>
</feature>
<dbReference type="OrthoDB" id="195620at2"/>
<comment type="caution">
    <text evidence="2">The sequence shown here is derived from an EMBL/GenBank/DDBJ whole genome shotgun (WGS) entry which is preliminary data.</text>
</comment>
<name>A0A432W423_9GAMM</name>
<evidence type="ECO:0000313" key="2">
    <source>
        <dbReference type="EMBL" id="RUO24105.1"/>
    </source>
</evidence>
<reference evidence="2 3" key="1">
    <citation type="journal article" date="2011" name="Front. Microbiol.">
        <title>Genomic signatures of strain selection and enhancement in Bacillus atrophaeus var. globigii, a historical biowarfare simulant.</title>
        <authorList>
            <person name="Gibbons H.S."/>
            <person name="Broomall S.M."/>
            <person name="McNew L.A."/>
            <person name="Daligault H."/>
            <person name="Chapman C."/>
            <person name="Bruce D."/>
            <person name="Karavis M."/>
            <person name="Krepps M."/>
            <person name="McGregor P.A."/>
            <person name="Hong C."/>
            <person name="Park K.H."/>
            <person name="Akmal A."/>
            <person name="Feldman A."/>
            <person name="Lin J.S."/>
            <person name="Chang W.E."/>
            <person name="Higgs B.W."/>
            <person name="Demirev P."/>
            <person name="Lindquist J."/>
            <person name="Liem A."/>
            <person name="Fochler E."/>
            <person name="Read T.D."/>
            <person name="Tapia R."/>
            <person name="Johnson S."/>
            <person name="Bishop-Lilly K.A."/>
            <person name="Detter C."/>
            <person name="Han C."/>
            <person name="Sozhamannan S."/>
            <person name="Rosenzweig C.N."/>
            <person name="Skowronski E.W."/>
        </authorList>
    </citation>
    <scope>NUCLEOTIDE SEQUENCE [LARGE SCALE GENOMIC DNA]</scope>
    <source>
        <strain evidence="2 3">MLST1</strain>
    </source>
</reference>
<gene>
    <name evidence="2" type="ORF">CWE09_13255</name>
</gene>
<feature type="chain" id="PRO_5019162715" evidence="1">
    <location>
        <begin position="23"/>
        <end position="171"/>
    </location>
</feature>
<dbReference type="AlphaFoldDB" id="A0A432W423"/>
<accession>A0A432W423</accession>
<proteinExistence type="predicted"/>
<keyword evidence="3" id="KW-1185">Reference proteome</keyword>
<dbReference type="RefSeq" id="WP_126804524.1">
    <property type="nucleotide sequence ID" value="NZ_PIPL01000003.1"/>
</dbReference>
<organism evidence="2 3">
    <name type="scientific">Aliidiomarina minuta</name>
    <dbReference type="NCBI Taxonomy" id="880057"/>
    <lineage>
        <taxon>Bacteria</taxon>
        <taxon>Pseudomonadati</taxon>
        <taxon>Pseudomonadota</taxon>
        <taxon>Gammaproteobacteria</taxon>
        <taxon>Alteromonadales</taxon>
        <taxon>Idiomarinaceae</taxon>
        <taxon>Aliidiomarina</taxon>
    </lineage>
</organism>
<evidence type="ECO:0000256" key="1">
    <source>
        <dbReference type="SAM" id="SignalP"/>
    </source>
</evidence>
<protein>
    <submittedName>
        <fullName evidence="2">DUF3016 domain-containing protein</fullName>
    </submittedName>
</protein>
<dbReference type="InterPro" id="IPR021557">
    <property type="entry name" value="DUF3016"/>
</dbReference>